<dbReference type="Proteomes" id="UP001354931">
    <property type="component" value="Unassembled WGS sequence"/>
</dbReference>
<keyword evidence="3" id="KW-1185">Reference proteome</keyword>
<dbReference type="SUPFAM" id="SSF51556">
    <property type="entry name" value="Metallo-dependent hydrolases"/>
    <property type="match status" value="1"/>
</dbReference>
<reference evidence="2 3" key="1">
    <citation type="submission" date="2022-10" db="EMBL/GenBank/DDBJ databases">
        <authorList>
            <person name="Xie J."/>
            <person name="Shen N."/>
        </authorList>
    </citation>
    <scope>NUCLEOTIDE SEQUENCE [LARGE SCALE GENOMIC DNA]</scope>
    <source>
        <strain evidence="2 3">YIM65594</strain>
    </source>
</reference>
<dbReference type="PANTHER" id="PTHR10443">
    <property type="entry name" value="MICROSOMAL DIPEPTIDASE"/>
    <property type="match status" value="1"/>
</dbReference>
<proteinExistence type="predicted"/>
<dbReference type="PROSITE" id="PS51365">
    <property type="entry name" value="RENAL_DIPEPTIDASE_2"/>
    <property type="match status" value="1"/>
</dbReference>
<name>A0ABU6FHX9_9ACTN</name>
<dbReference type="EMBL" id="JAOZYC010000186">
    <property type="protein sequence ID" value="MEB8343217.1"/>
    <property type="molecule type" value="Genomic_DNA"/>
</dbReference>
<dbReference type="InterPro" id="IPR008257">
    <property type="entry name" value="Pept_M19"/>
</dbReference>
<evidence type="ECO:0000256" key="1">
    <source>
        <dbReference type="SAM" id="MobiDB-lite"/>
    </source>
</evidence>
<protein>
    <submittedName>
        <fullName evidence="2">Dipeptidase</fullName>
    </submittedName>
</protein>
<feature type="region of interest" description="Disordered" evidence="1">
    <location>
        <begin position="1"/>
        <end position="63"/>
    </location>
</feature>
<evidence type="ECO:0000313" key="3">
    <source>
        <dbReference type="Proteomes" id="UP001354931"/>
    </source>
</evidence>
<feature type="compositionally biased region" description="Pro residues" evidence="1">
    <location>
        <begin position="44"/>
        <end position="55"/>
    </location>
</feature>
<evidence type="ECO:0000313" key="2">
    <source>
        <dbReference type="EMBL" id="MEB8343217.1"/>
    </source>
</evidence>
<dbReference type="PANTHER" id="PTHR10443:SF12">
    <property type="entry name" value="DIPEPTIDASE"/>
    <property type="match status" value="1"/>
</dbReference>
<sequence>MADLQDELTAPAEAGDLEAARSAPADVARPAPAGHVPADAGNAPPTPATPTPAAPTPASHTAPHDLLARHPVADGYCGLPQVLRTLPWYDLELGESAVEADLPRLRAGGTGAQLWAPHVAPDAPVTTTLEQIDLITNVVARHPEDLRLARSASDTADARAHGRIAVLIGPAPATAAADSLGTLRSLHALGLRALTLSGTSWASDDGLNRFGEEVVREMNRLGMLIDLTGASAATATRVLAVSKAPVTLTRSGARALNHHPGNAPDDLLTALGESRGLCLVPCSADRTGPALRDVADHVDHVRGLAGPESVGLSGTYDTGDAHPEDLPDVAGYPALIAELQGRGWTDADLALLTWGNAERVLRSTEFVSRAAQHRRGPSTATPEP</sequence>
<accession>A0ABU6FHX9</accession>
<dbReference type="InterPro" id="IPR032466">
    <property type="entry name" value="Metal_Hydrolase"/>
</dbReference>
<dbReference type="Pfam" id="PF01244">
    <property type="entry name" value="Peptidase_M19"/>
    <property type="match status" value="1"/>
</dbReference>
<organism evidence="2 3">
    <name type="scientific">Streptomyces endophyticus</name>
    <dbReference type="NCBI Taxonomy" id="714166"/>
    <lineage>
        <taxon>Bacteria</taxon>
        <taxon>Bacillati</taxon>
        <taxon>Actinomycetota</taxon>
        <taxon>Actinomycetes</taxon>
        <taxon>Kitasatosporales</taxon>
        <taxon>Streptomycetaceae</taxon>
        <taxon>Streptomyces</taxon>
    </lineage>
</organism>
<dbReference type="Gene3D" id="3.20.20.140">
    <property type="entry name" value="Metal-dependent hydrolases"/>
    <property type="match status" value="1"/>
</dbReference>
<comment type="caution">
    <text evidence="2">The sequence shown here is derived from an EMBL/GenBank/DDBJ whole genome shotgun (WGS) entry which is preliminary data.</text>
</comment>
<gene>
    <name evidence="2" type="ORF">OKJ99_37580</name>
</gene>
<dbReference type="RefSeq" id="WP_326022879.1">
    <property type="nucleotide sequence ID" value="NZ_JAOZYC010000186.1"/>
</dbReference>